<feature type="compositionally biased region" description="Basic and acidic residues" evidence="3">
    <location>
        <begin position="594"/>
        <end position="603"/>
    </location>
</feature>
<feature type="compositionally biased region" description="Low complexity" evidence="3">
    <location>
        <begin position="308"/>
        <end position="321"/>
    </location>
</feature>
<evidence type="ECO:0000313" key="4">
    <source>
        <dbReference type="EMBL" id="KDP21095.1"/>
    </source>
</evidence>
<dbReference type="EMBL" id="KK915662">
    <property type="protein sequence ID" value="KDP21095.1"/>
    <property type="molecule type" value="Genomic_DNA"/>
</dbReference>
<feature type="region of interest" description="Disordered" evidence="3">
    <location>
        <begin position="656"/>
        <end position="726"/>
    </location>
</feature>
<keyword evidence="5" id="KW-1185">Reference proteome</keyword>
<gene>
    <name evidence="4" type="ORF">JCGZ_21566</name>
</gene>
<dbReference type="InterPro" id="IPR028288">
    <property type="entry name" value="SCAR/WAVE_fam"/>
</dbReference>
<feature type="compositionally biased region" description="Basic residues" evidence="3">
    <location>
        <begin position="184"/>
        <end position="198"/>
    </location>
</feature>
<comment type="function">
    <text evidence="2">Involved in regulation of actin and microtubule organization. Part of a WAVE complex that activates the Arp2/3 complex.</text>
</comment>
<proteinExistence type="inferred from homology"/>
<feature type="region of interest" description="Disordered" evidence="3">
    <location>
        <begin position="303"/>
        <end position="324"/>
    </location>
</feature>
<feature type="region of interest" description="Disordered" evidence="3">
    <location>
        <begin position="909"/>
        <end position="929"/>
    </location>
</feature>
<feature type="region of interest" description="Disordered" evidence="3">
    <location>
        <begin position="177"/>
        <end position="214"/>
    </location>
</feature>
<evidence type="ECO:0000313" key="5">
    <source>
        <dbReference type="Proteomes" id="UP000027138"/>
    </source>
</evidence>
<organism evidence="4 5">
    <name type="scientific">Jatropha curcas</name>
    <name type="common">Barbados nut</name>
    <dbReference type="NCBI Taxonomy" id="180498"/>
    <lineage>
        <taxon>Eukaryota</taxon>
        <taxon>Viridiplantae</taxon>
        <taxon>Streptophyta</taxon>
        <taxon>Embryophyta</taxon>
        <taxon>Tracheophyta</taxon>
        <taxon>Spermatophyta</taxon>
        <taxon>Magnoliopsida</taxon>
        <taxon>eudicotyledons</taxon>
        <taxon>Gunneridae</taxon>
        <taxon>Pentapetalae</taxon>
        <taxon>rosids</taxon>
        <taxon>fabids</taxon>
        <taxon>Malpighiales</taxon>
        <taxon>Euphorbiaceae</taxon>
        <taxon>Crotonoideae</taxon>
        <taxon>Jatropheae</taxon>
        <taxon>Jatropha</taxon>
    </lineage>
</organism>
<comment type="subcellular location">
    <subcellularLocation>
        <location evidence="2">Cytoplasm</location>
        <location evidence="2">Cytoskeleton</location>
    </subcellularLocation>
</comment>
<keyword evidence="2" id="KW-0009">Actin-binding</keyword>
<keyword evidence="2" id="KW-0206">Cytoskeleton</keyword>
<feature type="compositionally biased region" description="Polar residues" evidence="3">
    <location>
        <begin position="205"/>
        <end position="214"/>
    </location>
</feature>
<feature type="region of interest" description="Disordered" evidence="3">
    <location>
        <begin position="468"/>
        <end position="617"/>
    </location>
</feature>
<dbReference type="Gene3D" id="1.20.5.340">
    <property type="match status" value="1"/>
</dbReference>
<dbReference type="STRING" id="180498.A0A067JM69"/>
<dbReference type="PANTHER" id="PTHR12902:SF33">
    <property type="entry name" value="PROTEIN SCAR3"/>
    <property type="match status" value="1"/>
</dbReference>
<sequence length="1174" mass="129559">MPLVRFEVRNEYGLGQPHLYKEANREDPKAVLDGIAVSGLVGILRQLGDLAEFAAEVFHGLQEQVMTTASRSHKLMVRVQNIEASLPSLEKAVLAQTSHIHFAYTAGSEWRSRIQNRQNHFIYNDLPRFIMDSYEDCRDPPRLYLLDKFDAGGPGSCLKRYSDPTFFRRASGNFKEPDAEKVRKEKKNRKNKKKRSSHRNADFLRSTSMSNQSGRMQFTTPIVNGRTSPSRTASTVDTTLKSDLGDHSNSFDSKTGSAYVECVFHLSSTIQPEEQESKEFSPGFMHHIDIADSIFPDGRPNIATDNFPRSSSPEPIAPSSSCDTWDEKTEIVEPKGLDCDVNEGPEMFTTDSDLGIRGAEISNLSNPDQVEMGSDDENIQKSSIVRNELDEVESEPDNYEDALNTIESESETDLDCQTKHELEQCFSNTQNEGIDEEINRVTDDVLDDYPSKFESHIPFDICSDEGRACDLPNSDPSNGFIDENTSHVSGEPSPSDKLPGNESSTSVDPLDGPKVESTVSDPSSFGCGISVDPLDGPKVESTVSDPSSFGCGISVDPLDGPKVESTISDPSSFGCGISNVMEPLSDKTVSTSYKSEDQDKSQEQESQESEAELSSVHSVSFWTNGGLLGLQPSKPPDFAVASTPSHDFMTRNKGQVVVPPNHTCMPANDGDRERPGKLYEDPGNMERVLNSERSNSQHEDKDNEVEKSGDFHRNNRFDHPFGGRTNVTSVLNPGKELPLDADIKATPTETSLEIIENSSQVFGLGHRLLINGFRRTMSLDSARKPESAASLKTDTVEQRNGHQSFAYRATPEKIFNEKFGYKSIADSLPSSPPLEHMKMSFHPAGGFEASKLKLRFPDGNHSNGGIRDMFPSFQLVPEPAVLLQEAGSDSDDDTFCRSSPYRSDDCLSRCSDSDSEQWESGESPENKDHELYDALCRISSVESVSSSLQPGTVDNNGIHMDSRLKSLFTENGADPSFSSLLDLPSFDAVNPILQGKSKDDVDQGNLIELQNPRESNPSPPPPPPVQWWAAKPASYIAEDKPNTAFEVVNEQHTPGLKISGSTISQQHKPAPSNEQQTDETFAFKPNGKQDRQKLNVQKEVNLPSNGKEMDEKEDFLHQIRTKSFTLRRTVTARPTFTSVPAANDKVTAILEKAIAIRQAVGSDDGEDDDTWSDT</sequence>
<keyword evidence="2" id="KW-0963">Cytoplasm</keyword>
<feature type="compositionally biased region" description="Basic and acidic residues" evidence="3">
    <location>
        <begin position="695"/>
        <end position="721"/>
    </location>
</feature>
<comment type="similarity">
    <text evidence="1 2">Belongs to the SCAR/WAVE family.</text>
</comment>
<reference evidence="4 5" key="1">
    <citation type="journal article" date="2014" name="PLoS ONE">
        <title>Global Analysis of Gene Expression Profiles in Physic Nut (Jatropha curcas L.) Seedlings Exposed to Salt Stress.</title>
        <authorList>
            <person name="Zhang L."/>
            <person name="Zhang C."/>
            <person name="Wu P."/>
            <person name="Chen Y."/>
            <person name="Li M."/>
            <person name="Jiang H."/>
            <person name="Wu G."/>
        </authorList>
    </citation>
    <scope>NUCLEOTIDE SEQUENCE [LARGE SCALE GENOMIC DNA]</scope>
    <source>
        <strain evidence="5">cv. GZQX0401</strain>
        <tissue evidence="4">Young leaves</tissue>
    </source>
</reference>
<dbReference type="GO" id="GO:0003779">
    <property type="term" value="F:actin binding"/>
    <property type="evidence" value="ECO:0007669"/>
    <property type="project" value="UniProtKB-UniRule"/>
</dbReference>
<dbReference type="Proteomes" id="UP000027138">
    <property type="component" value="Unassembled WGS sequence"/>
</dbReference>
<evidence type="ECO:0000256" key="1">
    <source>
        <dbReference type="ARBA" id="ARBA00006993"/>
    </source>
</evidence>
<evidence type="ECO:0000256" key="3">
    <source>
        <dbReference type="SAM" id="MobiDB-lite"/>
    </source>
</evidence>
<feature type="compositionally biased region" description="Polar residues" evidence="3">
    <location>
        <begin position="1059"/>
        <end position="1079"/>
    </location>
</feature>
<dbReference type="GO" id="GO:0005856">
    <property type="term" value="C:cytoskeleton"/>
    <property type="evidence" value="ECO:0007669"/>
    <property type="project" value="UniProtKB-SubCell"/>
</dbReference>
<dbReference type="OrthoDB" id="753427at2759"/>
<accession>A0A067JM69</accession>
<dbReference type="AlphaFoldDB" id="A0A067JM69"/>
<protein>
    <recommendedName>
        <fullName evidence="2">Protein SCAR</fullName>
    </recommendedName>
    <alternativeName>
        <fullName evidence="2">Protein WAVE</fullName>
    </alternativeName>
</protein>
<dbReference type="GO" id="GO:0071933">
    <property type="term" value="F:Arp2/3 complex binding"/>
    <property type="evidence" value="ECO:0007669"/>
    <property type="project" value="TreeGrafter"/>
</dbReference>
<feature type="compositionally biased region" description="Basic and acidic residues" evidence="3">
    <location>
        <begin position="669"/>
        <end position="680"/>
    </location>
</feature>
<evidence type="ECO:0000256" key="2">
    <source>
        <dbReference type="RuleBase" id="RU367034"/>
    </source>
</evidence>
<name>A0A067JM69_JATCU</name>
<feature type="region of interest" description="Disordered" evidence="3">
    <location>
        <begin position="1055"/>
        <end position="1080"/>
    </location>
</feature>
<dbReference type="Gene3D" id="6.10.280.150">
    <property type="match status" value="2"/>
</dbReference>
<dbReference type="GO" id="GO:0030036">
    <property type="term" value="P:actin cytoskeleton organization"/>
    <property type="evidence" value="ECO:0007669"/>
    <property type="project" value="UniProtKB-UniRule"/>
</dbReference>
<dbReference type="GO" id="GO:2000601">
    <property type="term" value="P:positive regulation of Arp2/3 complex-mediated actin nucleation"/>
    <property type="evidence" value="ECO:0007669"/>
    <property type="project" value="TreeGrafter"/>
</dbReference>
<dbReference type="GO" id="GO:0034237">
    <property type="term" value="F:protein kinase A regulatory subunit binding"/>
    <property type="evidence" value="ECO:0007669"/>
    <property type="project" value="TreeGrafter"/>
</dbReference>
<dbReference type="PANTHER" id="PTHR12902">
    <property type="entry name" value="WASP-1"/>
    <property type="match status" value="1"/>
</dbReference>